<sequence length="321" mass="36928">MESLDSGDEFEDIDVSSGDLTDSEPENESDSDDPDLNLIRDEWSRDTRGINIGQFTHQTGPNHCLTLDARPLEYFFLLMPEIFYEVVAHETNLYAEQKIRQNGPDPRWHLTTPEEIRAYIGINIMFGIKQLPRLWCYWSPDPRFGDTWISKIMPKTLILAEHLNLVNTYVCGTIMQNRKGLPDSIKKAKLKKQGDIIQEQKVNAYILFSESPKDPPPPKHYDHLMFRADVAEQLVAGFTSRKHRKGRRSKNLNVEVAAATLGAHKVVHVEGRKKVCRQCSKEGRRTPKGRFIETMFKCFLCDIPLCKVGCFAEFHDKHLQN</sequence>
<feature type="compositionally biased region" description="Acidic residues" evidence="1">
    <location>
        <begin position="21"/>
        <end position="35"/>
    </location>
</feature>
<dbReference type="Proteomes" id="UP001217089">
    <property type="component" value="Unassembled WGS sequence"/>
</dbReference>
<dbReference type="PANTHER" id="PTHR46599:SF2">
    <property type="entry name" value="PIGGYBAC TRANSPOSABLE ELEMENT-DERIVED PROTEIN 4-LIKE"/>
    <property type="match status" value="1"/>
</dbReference>
<feature type="domain" description="PiggyBac transposable element-derived protein 4 C-terminal zinc-finger" evidence="2">
    <location>
        <begin position="262"/>
        <end position="316"/>
    </location>
</feature>
<proteinExistence type="predicted"/>
<evidence type="ECO:0008006" key="6">
    <source>
        <dbReference type="Google" id="ProtNLM"/>
    </source>
</evidence>
<dbReference type="InterPro" id="IPR032718">
    <property type="entry name" value="PGBD4_Znf_C"/>
</dbReference>
<name>A0ABQ9E4V9_TEGGR</name>
<dbReference type="EMBL" id="JARBDR010000919">
    <property type="protein sequence ID" value="KAJ8300456.1"/>
    <property type="molecule type" value="Genomic_DNA"/>
</dbReference>
<dbReference type="PANTHER" id="PTHR46599">
    <property type="entry name" value="PIGGYBAC TRANSPOSABLE ELEMENT-DERIVED PROTEIN 4"/>
    <property type="match status" value="1"/>
</dbReference>
<dbReference type="Pfam" id="PF13842">
    <property type="entry name" value="zf-Tnp_2"/>
    <property type="match status" value="1"/>
</dbReference>
<evidence type="ECO:0000256" key="1">
    <source>
        <dbReference type="SAM" id="MobiDB-lite"/>
    </source>
</evidence>
<dbReference type="InterPro" id="IPR029526">
    <property type="entry name" value="PGBD"/>
</dbReference>
<feature type="domain" description="PiggyBac transposable element-derived protein" evidence="3">
    <location>
        <begin position="71"/>
        <end position="155"/>
    </location>
</feature>
<organism evidence="4 5">
    <name type="scientific">Tegillarca granosa</name>
    <name type="common">Malaysian cockle</name>
    <name type="synonym">Anadara granosa</name>
    <dbReference type="NCBI Taxonomy" id="220873"/>
    <lineage>
        <taxon>Eukaryota</taxon>
        <taxon>Metazoa</taxon>
        <taxon>Spiralia</taxon>
        <taxon>Lophotrochozoa</taxon>
        <taxon>Mollusca</taxon>
        <taxon>Bivalvia</taxon>
        <taxon>Autobranchia</taxon>
        <taxon>Pteriomorphia</taxon>
        <taxon>Arcoida</taxon>
        <taxon>Arcoidea</taxon>
        <taxon>Arcidae</taxon>
        <taxon>Tegillarca</taxon>
    </lineage>
</organism>
<protein>
    <recommendedName>
        <fullName evidence="6">PiggyBac transposable element-derived protein domain-containing protein</fullName>
    </recommendedName>
</protein>
<gene>
    <name evidence="4" type="ORF">KUTeg_021975</name>
</gene>
<feature type="region of interest" description="Disordered" evidence="1">
    <location>
        <begin position="1"/>
        <end position="38"/>
    </location>
</feature>
<dbReference type="Pfam" id="PF13843">
    <property type="entry name" value="DDE_Tnp_1_7"/>
    <property type="match status" value="1"/>
</dbReference>
<evidence type="ECO:0000313" key="5">
    <source>
        <dbReference type="Proteomes" id="UP001217089"/>
    </source>
</evidence>
<feature type="compositionally biased region" description="Acidic residues" evidence="1">
    <location>
        <begin position="1"/>
        <end position="14"/>
    </location>
</feature>
<reference evidence="4 5" key="1">
    <citation type="submission" date="2022-12" db="EMBL/GenBank/DDBJ databases">
        <title>Chromosome-level genome of Tegillarca granosa.</title>
        <authorList>
            <person name="Kim J."/>
        </authorList>
    </citation>
    <scope>NUCLEOTIDE SEQUENCE [LARGE SCALE GENOMIC DNA]</scope>
    <source>
        <strain evidence="4">Teg-2019</strain>
        <tissue evidence="4">Adductor muscle</tissue>
    </source>
</reference>
<accession>A0ABQ9E4V9</accession>
<evidence type="ECO:0000313" key="4">
    <source>
        <dbReference type="EMBL" id="KAJ8300456.1"/>
    </source>
</evidence>
<keyword evidence="5" id="KW-1185">Reference proteome</keyword>
<evidence type="ECO:0000259" key="3">
    <source>
        <dbReference type="Pfam" id="PF13843"/>
    </source>
</evidence>
<evidence type="ECO:0000259" key="2">
    <source>
        <dbReference type="Pfam" id="PF13842"/>
    </source>
</evidence>
<comment type="caution">
    <text evidence="4">The sequence shown here is derived from an EMBL/GenBank/DDBJ whole genome shotgun (WGS) entry which is preliminary data.</text>
</comment>